<proteinExistence type="predicted"/>
<feature type="non-terminal residue" evidence="1">
    <location>
        <position position="50"/>
    </location>
</feature>
<protein>
    <submittedName>
        <fullName evidence="1">Uncharacterized protein</fullName>
    </submittedName>
</protein>
<organism evidence="1 2">
    <name type="scientific">Triplophysa rosa</name>
    <name type="common">Cave loach</name>
    <dbReference type="NCBI Taxonomy" id="992332"/>
    <lineage>
        <taxon>Eukaryota</taxon>
        <taxon>Metazoa</taxon>
        <taxon>Chordata</taxon>
        <taxon>Craniata</taxon>
        <taxon>Vertebrata</taxon>
        <taxon>Euteleostomi</taxon>
        <taxon>Actinopterygii</taxon>
        <taxon>Neopterygii</taxon>
        <taxon>Teleostei</taxon>
        <taxon>Ostariophysi</taxon>
        <taxon>Cypriniformes</taxon>
        <taxon>Nemacheilidae</taxon>
        <taxon>Triplophysa</taxon>
    </lineage>
</organism>
<feature type="non-terminal residue" evidence="1">
    <location>
        <position position="1"/>
    </location>
</feature>
<gene>
    <name evidence="1" type="ORF">IRJ41_005919</name>
</gene>
<evidence type="ECO:0000313" key="1">
    <source>
        <dbReference type="EMBL" id="KAI7812626.1"/>
    </source>
</evidence>
<evidence type="ECO:0000313" key="2">
    <source>
        <dbReference type="Proteomes" id="UP001059041"/>
    </source>
</evidence>
<dbReference type="Proteomes" id="UP001059041">
    <property type="component" value="Linkage Group LG2"/>
</dbReference>
<dbReference type="EMBL" id="JAFHDT010000002">
    <property type="protein sequence ID" value="KAI7812626.1"/>
    <property type="molecule type" value="Genomic_DNA"/>
</dbReference>
<name>A0A9W7X2X7_TRIRA</name>
<reference evidence="1" key="1">
    <citation type="submission" date="2021-02" db="EMBL/GenBank/DDBJ databases">
        <title>Comparative genomics reveals that relaxation of natural selection precedes convergent phenotypic evolution of cavefish.</title>
        <authorList>
            <person name="Peng Z."/>
        </authorList>
    </citation>
    <scope>NUCLEOTIDE SEQUENCE</scope>
    <source>
        <tissue evidence="1">Muscle</tissue>
    </source>
</reference>
<dbReference type="AlphaFoldDB" id="A0A9W7X2X7"/>
<keyword evidence="2" id="KW-1185">Reference proteome</keyword>
<sequence length="50" mass="5284">SFASLESSNLGLLEGQAAVLLPSLHSVEVEDLLTDFPSVRTGEHSCAEVK</sequence>
<comment type="caution">
    <text evidence="1">The sequence shown here is derived from an EMBL/GenBank/DDBJ whole genome shotgun (WGS) entry which is preliminary data.</text>
</comment>
<accession>A0A9W7X2X7</accession>